<proteinExistence type="predicted"/>
<keyword evidence="4" id="KW-1185">Reference proteome</keyword>
<feature type="compositionally biased region" description="Basic and acidic residues" evidence="1">
    <location>
        <begin position="107"/>
        <end position="120"/>
    </location>
</feature>
<protein>
    <recommendedName>
        <fullName evidence="5">PT repeat-containing protein</fullName>
    </recommendedName>
</protein>
<gene>
    <name evidence="3" type="ORF">ETD83_19885</name>
</gene>
<feature type="signal peptide" evidence="2">
    <location>
        <begin position="1"/>
        <end position="22"/>
    </location>
</feature>
<evidence type="ECO:0000256" key="1">
    <source>
        <dbReference type="SAM" id="MobiDB-lite"/>
    </source>
</evidence>
<evidence type="ECO:0008006" key="5">
    <source>
        <dbReference type="Google" id="ProtNLM"/>
    </source>
</evidence>
<dbReference type="RefSeq" id="WP_138646644.1">
    <property type="nucleotide sequence ID" value="NZ_VCKW01000098.1"/>
</dbReference>
<name>A0A5C4J9F9_9ACTN</name>
<evidence type="ECO:0000313" key="4">
    <source>
        <dbReference type="Proteomes" id="UP000309174"/>
    </source>
</evidence>
<feature type="compositionally biased region" description="Low complexity" evidence="1">
    <location>
        <begin position="28"/>
        <end position="43"/>
    </location>
</feature>
<comment type="caution">
    <text evidence="3">The sequence shown here is derived from an EMBL/GenBank/DDBJ whole genome shotgun (WGS) entry which is preliminary data.</text>
</comment>
<evidence type="ECO:0000256" key="2">
    <source>
        <dbReference type="SAM" id="SignalP"/>
    </source>
</evidence>
<feature type="compositionally biased region" description="Gly residues" evidence="1">
    <location>
        <begin position="44"/>
        <end position="69"/>
    </location>
</feature>
<dbReference type="AlphaFoldDB" id="A0A5C4J9F9"/>
<keyword evidence="2" id="KW-0732">Signal</keyword>
<dbReference type="PROSITE" id="PS51257">
    <property type="entry name" value="PROKAR_LIPOPROTEIN"/>
    <property type="match status" value="1"/>
</dbReference>
<accession>A0A5C4J9F9</accession>
<dbReference type="OrthoDB" id="3483767at2"/>
<dbReference type="Proteomes" id="UP000309174">
    <property type="component" value="Unassembled WGS sequence"/>
</dbReference>
<organism evidence="3 4">
    <name type="scientific">Actinomadura soli</name>
    <dbReference type="NCBI Taxonomy" id="2508997"/>
    <lineage>
        <taxon>Bacteria</taxon>
        <taxon>Bacillati</taxon>
        <taxon>Actinomycetota</taxon>
        <taxon>Actinomycetes</taxon>
        <taxon>Streptosporangiales</taxon>
        <taxon>Thermomonosporaceae</taxon>
        <taxon>Actinomadura</taxon>
    </lineage>
</organism>
<evidence type="ECO:0000313" key="3">
    <source>
        <dbReference type="EMBL" id="TMQ97809.1"/>
    </source>
</evidence>
<reference evidence="3 4" key="1">
    <citation type="submission" date="2019-05" db="EMBL/GenBank/DDBJ databases">
        <title>Draft genome sequence of Actinomadura sp. 14C53.</title>
        <authorList>
            <person name="Saricaoglu S."/>
            <person name="Isik K."/>
        </authorList>
    </citation>
    <scope>NUCLEOTIDE SEQUENCE [LARGE SCALE GENOMIC DNA]</scope>
    <source>
        <strain evidence="3 4">14C53</strain>
    </source>
</reference>
<feature type="chain" id="PRO_5039656231" description="PT repeat-containing protein" evidence="2">
    <location>
        <begin position="23"/>
        <end position="127"/>
    </location>
</feature>
<feature type="region of interest" description="Disordered" evidence="1">
    <location>
        <begin position="19"/>
        <end position="127"/>
    </location>
</feature>
<sequence length="127" mass="12312">MKKLLVIPVTVATLALSMSACGGDSDDAGGSSTPSSGTSAPATPGGGGTITGNGGGGTGGGSTGGGTGGSELTPAQKQALTKLVECMRKKGYEMPEPTSPAIAPKNIEGKDPDKVNKDSQECTAQSQ</sequence>
<dbReference type="EMBL" id="VCKW01000098">
    <property type="protein sequence ID" value="TMQ97809.1"/>
    <property type="molecule type" value="Genomic_DNA"/>
</dbReference>